<dbReference type="Ensembl" id="ENSDCDT00010035500.1">
    <property type="protein sequence ID" value="ENSDCDP00010028725.1"/>
    <property type="gene ID" value="ENSDCDG00010018136.1"/>
</dbReference>
<dbReference type="SUPFAM" id="SSF57850">
    <property type="entry name" value="RING/U-box"/>
    <property type="match status" value="1"/>
</dbReference>
<protein>
    <recommendedName>
        <fullName evidence="6">RING-type domain-containing protein</fullName>
    </recommendedName>
</protein>
<keyword evidence="1" id="KW-0479">Metal-binding</keyword>
<evidence type="ECO:0000259" key="6">
    <source>
        <dbReference type="PROSITE" id="PS50089"/>
    </source>
</evidence>
<dbReference type="InterPro" id="IPR051435">
    <property type="entry name" value="RING_finger_E3_ubiq-ligases"/>
</dbReference>
<dbReference type="SMART" id="SM00184">
    <property type="entry name" value="RING"/>
    <property type="match status" value="1"/>
</dbReference>
<feature type="region of interest" description="Disordered" evidence="5">
    <location>
        <begin position="79"/>
        <end position="112"/>
    </location>
</feature>
<name>A0AAY4C6A4_9TELE</name>
<reference evidence="8" key="2">
    <citation type="submission" date="2025-05" db="UniProtKB">
        <authorList>
            <consortium name="Ensembl"/>
        </authorList>
    </citation>
    <scope>IDENTIFICATION</scope>
</reference>
<accession>A0AAY4C6A4</accession>
<dbReference type="Ensembl" id="ENSDCDT00010009560.1">
    <property type="protein sequence ID" value="ENSDCDP00010009087.1"/>
    <property type="gene ID" value="ENSDCDG00010004101.1"/>
</dbReference>
<dbReference type="InterPro" id="IPR017907">
    <property type="entry name" value="Znf_RING_CS"/>
</dbReference>
<dbReference type="GO" id="GO:0008270">
    <property type="term" value="F:zinc ion binding"/>
    <property type="evidence" value="ECO:0007669"/>
    <property type="project" value="UniProtKB-KW"/>
</dbReference>
<keyword evidence="9" id="KW-1185">Reference proteome</keyword>
<feature type="compositionally biased region" description="Basic and acidic residues" evidence="5">
    <location>
        <begin position="95"/>
        <end position="105"/>
    </location>
</feature>
<dbReference type="PANTHER" id="PTHR22791:SF14">
    <property type="entry name" value="RING FINGER PROTEIN 227"/>
    <property type="match status" value="1"/>
</dbReference>
<dbReference type="Pfam" id="PF13639">
    <property type="entry name" value="zf-RING_2"/>
    <property type="match status" value="1"/>
</dbReference>
<dbReference type="PROSITE" id="PS00518">
    <property type="entry name" value="ZF_RING_1"/>
    <property type="match status" value="1"/>
</dbReference>
<dbReference type="AlphaFoldDB" id="A0AAY4C6A4"/>
<evidence type="ECO:0000313" key="7">
    <source>
        <dbReference type="Ensembl" id="ENSDCDP00010009087.1"/>
    </source>
</evidence>
<evidence type="ECO:0000313" key="9">
    <source>
        <dbReference type="Proteomes" id="UP000694580"/>
    </source>
</evidence>
<keyword evidence="2 4" id="KW-0863">Zinc-finger</keyword>
<evidence type="ECO:0000256" key="4">
    <source>
        <dbReference type="PROSITE-ProRule" id="PRU00175"/>
    </source>
</evidence>
<dbReference type="InterPro" id="IPR001841">
    <property type="entry name" value="Znf_RING"/>
</dbReference>
<keyword evidence="3" id="KW-0862">Zinc</keyword>
<dbReference type="Gene3D" id="3.30.40.10">
    <property type="entry name" value="Zinc/RING finger domain, C3HC4 (zinc finger)"/>
    <property type="match status" value="1"/>
</dbReference>
<organism evidence="8 9">
    <name type="scientific">Denticeps clupeoides</name>
    <name type="common">denticle herring</name>
    <dbReference type="NCBI Taxonomy" id="299321"/>
    <lineage>
        <taxon>Eukaryota</taxon>
        <taxon>Metazoa</taxon>
        <taxon>Chordata</taxon>
        <taxon>Craniata</taxon>
        <taxon>Vertebrata</taxon>
        <taxon>Euteleostomi</taxon>
        <taxon>Actinopterygii</taxon>
        <taxon>Neopterygii</taxon>
        <taxon>Teleostei</taxon>
        <taxon>Clupei</taxon>
        <taxon>Clupeiformes</taxon>
        <taxon>Denticipitoidei</taxon>
        <taxon>Denticipitidae</taxon>
        <taxon>Denticeps</taxon>
    </lineage>
</organism>
<gene>
    <name evidence="8" type="primary">LOC114771718</name>
    <name evidence="7" type="synonym">si:ch73-335l21.4</name>
</gene>
<dbReference type="GO" id="GO:0016567">
    <property type="term" value="P:protein ubiquitination"/>
    <property type="evidence" value="ECO:0007669"/>
    <property type="project" value="TreeGrafter"/>
</dbReference>
<dbReference type="Proteomes" id="UP000694580">
    <property type="component" value="Chromosome 1"/>
</dbReference>
<evidence type="ECO:0000256" key="5">
    <source>
        <dbReference type="SAM" id="MobiDB-lite"/>
    </source>
</evidence>
<dbReference type="GO" id="GO:0061630">
    <property type="term" value="F:ubiquitin protein ligase activity"/>
    <property type="evidence" value="ECO:0007669"/>
    <property type="project" value="TreeGrafter"/>
</dbReference>
<dbReference type="GeneTree" id="ENSGT00730000112287"/>
<dbReference type="PROSITE" id="PS50089">
    <property type="entry name" value="ZF_RING_2"/>
    <property type="match status" value="1"/>
</dbReference>
<evidence type="ECO:0000256" key="2">
    <source>
        <dbReference type="ARBA" id="ARBA00022771"/>
    </source>
</evidence>
<evidence type="ECO:0000256" key="3">
    <source>
        <dbReference type="ARBA" id="ARBA00022833"/>
    </source>
</evidence>
<evidence type="ECO:0000313" key="8">
    <source>
        <dbReference type="Ensembl" id="ENSDCDP00010028725.1"/>
    </source>
</evidence>
<dbReference type="InterPro" id="IPR013083">
    <property type="entry name" value="Znf_RING/FYVE/PHD"/>
</dbReference>
<evidence type="ECO:0000256" key="1">
    <source>
        <dbReference type="ARBA" id="ARBA00022723"/>
    </source>
</evidence>
<proteinExistence type="predicted"/>
<reference evidence="7 9" key="1">
    <citation type="submission" date="2020-06" db="EMBL/GenBank/DDBJ databases">
        <authorList>
            <consortium name="Wellcome Sanger Institute Data Sharing"/>
        </authorList>
    </citation>
    <scope>NUCLEOTIDE SEQUENCE [LARGE SCALE GENOMIC DNA]</scope>
</reference>
<sequence length="151" mass="16568">MSPDVECGICYWRYNSGRRCPRELRCGHTFCESCLATMAGDAKVVCPLCRHPTAVPGGEVRGLLPVDEAALGRLVSAGVPDAESLSDDEGPESPCQHDIDGDRAPSPRSRSGKVWKSFKRFCNKVIGNESRPDCMTNEDMRDIVIMASYLM</sequence>
<dbReference type="PANTHER" id="PTHR22791">
    <property type="entry name" value="RING-TYPE DOMAIN-CONTAINING PROTEIN"/>
    <property type="match status" value="1"/>
</dbReference>
<feature type="domain" description="RING-type" evidence="6">
    <location>
        <begin position="7"/>
        <end position="50"/>
    </location>
</feature>